<evidence type="ECO:0000256" key="1">
    <source>
        <dbReference type="ARBA" id="ARBA00023015"/>
    </source>
</evidence>
<name>A0ABD5RMR2_9EURY</name>
<dbReference type="Pfam" id="PF24278">
    <property type="entry name" value="HVO_0513_N"/>
    <property type="match status" value="1"/>
</dbReference>
<evidence type="ECO:0000259" key="4">
    <source>
        <dbReference type="Pfam" id="PF04967"/>
    </source>
</evidence>
<keyword evidence="1" id="KW-0805">Transcription regulation</keyword>
<dbReference type="InterPro" id="IPR007050">
    <property type="entry name" value="HTH_bacterioopsin"/>
</dbReference>
<dbReference type="RefSeq" id="WP_247414532.1">
    <property type="nucleotide sequence ID" value="NZ_JALLGW010000001.1"/>
</dbReference>
<evidence type="ECO:0000313" key="7">
    <source>
        <dbReference type="Proteomes" id="UP001596099"/>
    </source>
</evidence>
<accession>A0ABD5RMR2</accession>
<reference evidence="6 7" key="1">
    <citation type="journal article" date="2019" name="Int. J. Syst. Evol. Microbiol.">
        <title>The Global Catalogue of Microorganisms (GCM) 10K type strain sequencing project: providing services to taxonomists for standard genome sequencing and annotation.</title>
        <authorList>
            <consortium name="The Broad Institute Genomics Platform"/>
            <consortium name="The Broad Institute Genome Sequencing Center for Infectious Disease"/>
            <person name="Wu L."/>
            <person name="Ma J."/>
        </authorList>
    </citation>
    <scope>NUCLEOTIDE SEQUENCE [LARGE SCALE GENOMIC DNA]</scope>
    <source>
        <strain evidence="6 7">CGMCC 1.12543</strain>
    </source>
</reference>
<dbReference type="PANTHER" id="PTHR34236:SF1">
    <property type="entry name" value="DIMETHYL SULFOXIDE REDUCTASE TRANSCRIPTIONAL ACTIVATOR"/>
    <property type="match status" value="1"/>
</dbReference>
<organism evidence="6 7">
    <name type="scientific">Halomarina salina</name>
    <dbReference type="NCBI Taxonomy" id="1872699"/>
    <lineage>
        <taxon>Archaea</taxon>
        <taxon>Methanobacteriati</taxon>
        <taxon>Methanobacteriota</taxon>
        <taxon>Stenosarchaea group</taxon>
        <taxon>Halobacteria</taxon>
        <taxon>Halobacteriales</taxon>
        <taxon>Natronomonadaceae</taxon>
        <taxon>Halomarina</taxon>
    </lineage>
</organism>
<feature type="domain" description="HTH bat-type" evidence="4">
    <location>
        <begin position="190"/>
        <end position="241"/>
    </location>
</feature>
<dbReference type="InterPro" id="IPR036388">
    <property type="entry name" value="WH-like_DNA-bd_sf"/>
</dbReference>
<feature type="domain" description="HVO-0513-like N-terminal" evidence="5">
    <location>
        <begin position="45"/>
        <end position="176"/>
    </location>
</feature>
<keyword evidence="2" id="KW-0804">Transcription</keyword>
<sequence length="249" mass="27180">MNRYIDDADPDHPRRSAGQEEDERTSSDRVRSITLTLRCPHAAVHPVDRVLAEQSDVTRETLLYVDAFVDGSGVLVYRLSGDSSALDDALAEREDVLAHEVVDDSDDAFGLYLHVGPGEPAGTLVGLLSTHRLLVDLPIVFTATGRVQVTVIGPHAEVRTAVQHLPAGVEYSVERVVSFAADSNGVLTGLTDRQLEVMRAAVEVGYYDVPKRGDREDIAAALDLSPSTIGRHLQKAERHIVTRLLERDS</sequence>
<evidence type="ECO:0000256" key="3">
    <source>
        <dbReference type="SAM" id="MobiDB-lite"/>
    </source>
</evidence>
<evidence type="ECO:0000259" key="5">
    <source>
        <dbReference type="Pfam" id="PF24278"/>
    </source>
</evidence>
<dbReference type="Gene3D" id="1.10.10.10">
    <property type="entry name" value="Winged helix-like DNA-binding domain superfamily/Winged helix DNA-binding domain"/>
    <property type="match status" value="1"/>
</dbReference>
<protein>
    <submittedName>
        <fullName evidence="6">Helix-turn-helix domain-containing protein</fullName>
    </submittedName>
</protein>
<gene>
    <name evidence="6" type="ORF">ACFPYI_09895</name>
</gene>
<keyword evidence="7" id="KW-1185">Reference proteome</keyword>
<comment type="caution">
    <text evidence="6">The sequence shown here is derived from an EMBL/GenBank/DDBJ whole genome shotgun (WGS) entry which is preliminary data.</text>
</comment>
<dbReference type="Proteomes" id="UP001596099">
    <property type="component" value="Unassembled WGS sequence"/>
</dbReference>
<dbReference type="EMBL" id="JBHSQH010000001">
    <property type="protein sequence ID" value="MFC5971642.1"/>
    <property type="molecule type" value="Genomic_DNA"/>
</dbReference>
<dbReference type="PANTHER" id="PTHR34236">
    <property type="entry name" value="DIMETHYL SULFOXIDE REDUCTASE TRANSCRIPTIONAL ACTIVATOR"/>
    <property type="match status" value="1"/>
</dbReference>
<evidence type="ECO:0000313" key="6">
    <source>
        <dbReference type="EMBL" id="MFC5971642.1"/>
    </source>
</evidence>
<proteinExistence type="predicted"/>
<evidence type="ECO:0000256" key="2">
    <source>
        <dbReference type="ARBA" id="ARBA00023163"/>
    </source>
</evidence>
<feature type="region of interest" description="Disordered" evidence="3">
    <location>
        <begin position="1"/>
        <end position="29"/>
    </location>
</feature>
<dbReference type="AlphaFoldDB" id="A0ABD5RMR2"/>
<dbReference type="Pfam" id="PF04967">
    <property type="entry name" value="HTH_10"/>
    <property type="match status" value="1"/>
</dbReference>
<dbReference type="InterPro" id="IPR056493">
    <property type="entry name" value="HVO_0513_N"/>
</dbReference>